<dbReference type="InterPro" id="IPR008979">
    <property type="entry name" value="Galactose-bd-like_sf"/>
</dbReference>
<protein>
    <submittedName>
        <fullName evidence="4">CIA30 family protein</fullName>
    </submittedName>
</protein>
<dbReference type="Proteomes" id="UP001249020">
    <property type="component" value="Unassembled WGS sequence"/>
</dbReference>
<evidence type="ECO:0000256" key="2">
    <source>
        <dbReference type="SAM" id="SignalP"/>
    </source>
</evidence>
<feature type="domain" description="NADH:ubiquinone oxidoreductase intermediate-associated protein 30" evidence="3">
    <location>
        <begin position="48"/>
        <end position="205"/>
    </location>
</feature>
<proteinExistence type="inferred from homology"/>
<dbReference type="RefSeq" id="WP_311362766.1">
    <property type="nucleotide sequence ID" value="NZ_JAVRIE010000007.1"/>
</dbReference>
<dbReference type="AlphaFoldDB" id="A0AAW8R3S8"/>
<comment type="similarity">
    <text evidence="1">Belongs to the CIA30 family.</text>
</comment>
<accession>A0AAW8R3S8</accession>
<keyword evidence="2" id="KW-0732">Signal</keyword>
<dbReference type="PANTHER" id="PTHR13194:SF19">
    <property type="entry name" value="NAD(P)-BINDING ROSSMANN-FOLD SUPERFAMILY PROTEIN"/>
    <property type="match status" value="1"/>
</dbReference>
<evidence type="ECO:0000256" key="1">
    <source>
        <dbReference type="ARBA" id="ARBA00007884"/>
    </source>
</evidence>
<dbReference type="Pfam" id="PF08547">
    <property type="entry name" value="CIA30"/>
    <property type="match status" value="1"/>
</dbReference>
<evidence type="ECO:0000313" key="4">
    <source>
        <dbReference type="EMBL" id="MDT0583996.1"/>
    </source>
</evidence>
<organism evidence="4 5">
    <name type="scientific">Brumicola blandensis</name>
    <dbReference type="NCBI Taxonomy" id="3075611"/>
    <lineage>
        <taxon>Bacteria</taxon>
        <taxon>Pseudomonadati</taxon>
        <taxon>Pseudomonadota</taxon>
        <taxon>Gammaproteobacteria</taxon>
        <taxon>Alteromonadales</taxon>
        <taxon>Alteromonadaceae</taxon>
        <taxon>Brumicola</taxon>
    </lineage>
</organism>
<gene>
    <name evidence="4" type="ORF">RM544_15720</name>
</gene>
<dbReference type="EMBL" id="JAVRIE010000007">
    <property type="protein sequence ID" value="MDT0583996.1"/>
    <property type="molecule type" value="Genomic_DNA"/>
</dbReference>
<reference evidence="4 5" key="1">
    <citation type="submission" date="2023-09" db="EMBL/GenBank/DDBJ databases">
        <authorList>
            <person name="Rey-Velasco X."/>
        </authorList>
    </citation>
    <scope>NUCLEOTIDE SEQUENCE [LARGE SCALE GENOMIC DNA]</scope>
    <source>
        <strain evidence="4 5">W409</strain>
    </source>
</reference>
<feature type="signal peptide" evidence="2">
    <location>
        <begin position="1"/>
        <end position="19"/>
    </location>
</feature>
<dbReference type="SUPFAM" id="SSF49785">
    <property type="entry name" value="Galactose-binding domain-like"/>
    <property type="match status" value="1"/>
</dbReference>
<keyword evidence="5" id="KW-1185">Reference proteome</keyword>
<dbReference type="InterPro" id="IPR013857">
    <property type="entry name" value="NADH-UbQ_OxRdtase-assoc_prot30"/>
</dbReference>
<evidence type="ECO:0000259" key="3">
    <source>
        <dbReference type="Pfam" id="PF08547"/>
    </source>
</evidence>
<dbReference type="InterPro" id="IPR039131">
    <property type="entry name" value="NDUFAF1"/>
</dbReference>
<sequence length="213" mass="23857">MKLLFLIIMAGALAFDSNAKNTRAENTLQGETSSMETSKTTKRVSQILFQSENDIAAWRRVNDSVMGGVSRSSMTNEGQYGVFSGTLSLDNNGGFASVRRLWTPTEKVPNTELGTKGKLTLKVKGDGQYYQLRFRTNRYLDGVSYASGFQTKANEVTEHSFDLNDFVPVWRGRQLRNVEALAWEDIVQIGIMITQKQEGPFKLMIDSVSLELH</sequence>
<evidence type="ECO:0000313" key="5">
    <source>
        <dbReference type="Proteomes" id="UP001249020"/>
    </source>
</evidence>
<comment type="caution">
    <text evidence="4">The sequence shown here is derived from an EMBL/GenBank/DDBJ whole genome shotgun (WGS) entry which is preliminary data.</text>
</comment>
<feature type="chain" id="PRO_5043420816" evidence="2">
    <location>
        <begin position="20"/>
        <end position="213"/>
    </location>
</feature>
<dbReference type="PANTHER" id="PTHR13194">
    <property type="entry name" value="COMPLEX I INTERMEDIATE-ASSOCIATED PROTEIN 30"/>
    <property type="match status" value="1"/>
</dbReference>
<name>A0AAW8R3S8_9ALTE</name>